<keyword evidence="2" id="KW-1185">Reference proteome</keyword>
<gene>
    <name evidence="1" type="ORF">CRHIZ90672A_00008719</name>
</gene>
<dbReference type="Gene3D" id="3.80.10.10">
    <property type="entry name" value="Ribonuclease Inhibitor"/>
    <property type="match status" value="1"/>
</dbReference>
<accession>A0A9N9YQX0</accession>
<organism evidence="1 2">
    <name type="scientific">Clonostachys rhizophaga</name>
    <dbReference type="NCBI Taxonomy" id="160324"/>
    <lineage>
        <taxon>Eukaryota</taxon>
        <taxon>Fungi</taxon>
        <taxon>Dikarya</taxon>
        <taxon>Ascomycota</taxon>
        <taxon>Pezizomycotina</taxon>
        <taxon>Sordariomycetes</taxon>
        <taxon>Hypocreomycetidae</taxon>
        <taxon>Hypocreales</taxon>
        <taxon>Bionectriaceae</taxon>
        <taxon>Clonostachys</taxon>
    </lineage>
</organism>
<dbReference type="EMBL" id="CABFNQ020000747">
    <property type="protein sequence ID" value="CAH0033425.1"/>
    <property type="molecule type" value="Genomic_DNA"/>
</dbReference>
<comment type="caution">
    <text evidence="1">The sequence shown here is derived from an EMBL/GenBank/DDBJ whole genome shotgun (WGS) entry which is preliminary data.</text>
</comment>
<dbReference type="AlphaFoldDB" id="A0A9N9YQX0"/>
<name>A0A9N9YQX0_9HYPO</name>
<evidence type="ECO:0000313" key="1">
    <source>
        <dbReference type="EMBL" id="CAH0033425.1"/>
    </source>
</evidence>
<dbReference type="InterPro" id="IPR032675">
    <property type="entry name" value="LRR_dom_sf"/>
</dbReference>
<dbReference type="Proteomes" id="UP000696573">
    <property type="component" value="Unassembled WGS sequence"/>
</dbReference>
<reference evidence="1" key="1">
    <citation type="submission" date="2021-10" db="EMBL/GenBank/DDBJ databases">
        <authorList>
            <person name="Piombo E."/>
        </authorList>
    </citation>
    <scope>NUCLEOTIDE SEQUENCE</scope>
</reference>
<dbReference type="OrthoDB" id="5145158at2759"/>
<evidence type="ECO:0000313" key="2">
    <source>
        <dbReference type="Proteomes" id="UP000696573"/>
    </source>
</evidence>
<proteinExistence type="predicted"/>
<sequence>MRFNLTRFIHKRAVFSNSDIGVSSKLQEFLRGDVSLFNNLIPYTTIRSATFFVWCRPMSTTGGTWRKQSLPPPPRSEVSILPSQICRSIHVMASLQSLTLELRRFGPEQGECFCQSIQNVQISVLYLRVNGALPIIKNILKQCSRLEALHVSRRICSDDFNNIMAEVGSPGEIQRLAIVLTVDPHTTGVRVPSLRCDVISKITHKFGNLTELILHEATLHYEPFVIFHPTEEVRRAAFRAALGRAIRKIRSLRNLKRLAITIWRKAVRSLYPRVPLQEMDRKNHKFYKSCISAIGSKMPWLDQMAILTEFPIYWDGHRRDPDGMHVSRKRLDENHDFFPATVTKGY</sequence>
<dbReference type="SUPFAM" id="SSF52047">
    <property type="entry name" value="RNI-like"/>
    <property type="match status" value="1"/>
</dbReference>
<protein>
    <submittedName>
        <fullName evidence="1">Uncharacterized protein</fullName>
    </submittedName>
</protein>